<organism evidence="2 4">
    <name type="scientific">Anaeramoeba flamelloides</name>
    <dbReference type="NCBI Taxonomy" id="1746091"/>
    <lineage>
        <taxon>Eukaryota</taxon>
        <taxon>Metamonada</taxon>
        <taxon>Anaeramoebidae</taxon>
        <taxon>Anaeramoeba</taxon>
    </lineage>
</organism>
<dbReference type="AlphaFoldDB" id="A0AAV7ZFC3"/>
<dbReference type="EMBL" id="JAOAOG010000006">
    <property type="protein sequence ID" value="KAJ6255276.1"/>
    <property type="molecule type" value="Genomic_DNA"/>
</dbReference>
<evidence type="ECO:0000256" key="1">
    <source>
        <dbReference type="SAM" id="MobiDB-lite"/>
    </source>
</evidence>
<reference evidence="2" key="2">
    <citation type="submission" date="2022-08" db="EMBL/GenBank/DDBJ databases">
        <title>Novel sulphate-reducing endosymbionts in the free-living metamonad Anaeramoeba.</title>
        <authorList>
            <person name="Jerlstrom-Hultqvist J."/>
            <person name="Cepicka I."/>
            <person name="Gallot-Lavallee L."/>
            <person name="Salas-Leiva D."/>
            <person name="Curtis B.A."/>
            <person name="Zahonova K."/>
            <person name="Pipaliya S."/>
            <person name="Dacks J."/>
            <person name="Roger A.J."/>
        </authorList>
    </citation>
    <scope>NUCLEOTIDE SEQUENCE</scope>
    <source>
        <strain evidence="2">Busselton2</strain>
    </source>
</reference>
<keyword evidence="5" id="KW-1185">Reference proteome</keyword>
<sequence>MYIYVGDELLFSRTKEQRFPKCEEIKKMLIDRNIKTQPVIKKKFEETGSTTSSEVESSSSSNSENEKQSKKKYKKRRFQKRHRVVYSD</sequence>
<comment type="caution">
    <text evidence="2">The sequence shown here is derived from an EMBL/GenBank/DDBJ whole genome shotgun (WGS) entry which is preliminary data.</text>
</comment>
<gene>
    <name evidence="2" type="ORF">M0812_15650</name>
    <name evidence="3" type="ORF">M0813_11490</name>
</gene>
<evidence type="ECO:0000313" key="3">
    <source>
        <dbReference type="EMBL" id="KAJ6255276.1"/>
    </source>
</evidence>
<feature type="compositionally biased region" description="Basic residues" evidence="1">
    <location>
        <begin position="69"/>
        <end position="88"/>
    </location>
</feature>
<dbReference type="EMBL" id="JANTQA010000032">
    <property type="protein sequence ID" value="KAJ3439616.1"/>
    <property type="molecule type" value="Genomic_DNA"/>
</dbReference>
<name>A0AAV7ZFC3_9EUKA</name>
<dbReference type="Proteomes" id="UP001146793">
    <property type="component" value="Unassembled WGS sequence"/>
</dbReference>
<dbReference type="Proteomes" id="UP001150062">
    <property type="component" value="Unassembled WGS sequence"/>
</dbReference>
<accession>A0AAV7ZFC3</accession>
<feature type="region of interest" description="Disordered" evidence="1">
    <location>
        <begin position="45"/>
        <end position="88"/>
    </location>
</feature>
<feature type="compositionally biased region" description="Low complexity" evidence="1">
    <location>
        <begin position="47"/>
        <end position="63"/>
    </location>
</feature>
<evidence type="ECO:0000313" key="4">
    <source>
        <dbReference type="Proteomes" id="UP001146793"/>
    </source>
</evidence>
<protein>
    <submittedName>
        <fullName evidence="2">Uncharacterized protein</fullName>
    </submittedName>
</protein>
<evidence type="ECO:0000313" key="5">
    <source>
        <dbReference type="Proteomes" id="UP001150062"/>
    </source>
</evidence>
<proteinExistence type="predicted"/>
<evidence type="ECO:0000313" key="2">
    <source>
        <dbReference type="EMBL" id="KAJ3439616.1"/>
    </source>
</evidence>
<reference evidence="3" key="1">
    <citation type="submission" date="2022-08" db="EMBL/GenBank/DDBJ databases">
        <title>Novel sulfate-reducing endosymbionts in the free-living metamonad Anaeramoeba.</title>
        <authorList>
            <person name="Jerlstrom-Hultqvist J."/>
            <person name="Cepicka I."/>
            <person name="Gallot-Lavallee L."/>
            <person name="Salas-Leiva D."/>
            <person name="Curtis B.A."/>
            <person name="Zahonova K."/>
            <person name="Pipaliya S."/>
            <person name="Dacks J."/>
            <person name="Roger A.J."/>
        </authorList>
    </citation>
    <scope>NUCLEOTIDE SEQUENCE</scope>
    <source>
        <strain evidence="3">Schooner1</strain>
    </source>
</reference>